<sequence length="108" mass="12713">MGEPTYLAELNRYMEEYIFVYAFYDDSRRPRPYGRRRGGNPRFVKVWSLRKHMPSALSHLYDIPEANLILFDFHDRHPIALAPWDIIEGMAVRLENIGVTIDRGSVPF</sequence>
<evidence type="ECO:0000313" key="1">
    <source>
        <dbReference type="EMBL" id="GFU32936.1"/>
    </source>
</evidence>
<organism evidence="1 2">
    <name type="scientific">Nephila pilipes</name>
    <name type="common">Giant wood spider</name>
    <name type="synonym">Nephila maculata</name>
    <dbReference type="NCBI Taxonomy" id="299642"/>
    <lineage>
        <taxon>Eukaryota</taxon>
        <taxon>Metazoa</taxon>
        <taxon>Ecdysozoa</taxon>
        <taxon>Arthropoda</taxon>
        <taxon>Chelicerata</taxon>
        <taxon>Arachnida</taxon>
        <taxon>Araneae</taxon>
        <taxon>Araneomorphae</taxon>
        <taxon>Entelegynae</taxon>
        <taxon>Araneoidea</taxon>
        <taxon>Nephilidae</taxon>
        <taxon>Nephila</taxon>
    </lineage>
</organism>
<keyword evidence="2" id="KW-1185">Reference proteome</keyword>
<evidence type="ECO:0000313" key="2">
    <source>
        <dbReference type="Proteomes" id="UP000887013"/>
    </source>
</evidence>
<reference evidence="1" key="1">
    <citation type="submission" date="2020-08" db="EMBL/GenBank/DDBJ databases">
        <title>Multicomponent nature underlies the extraordinary mechanical properties of spider dragline silk.</title>
        <authorList>
            <person name="Kono N."/>
            <person name="Nakamura H."/>
            <person name="Mori M."/>
            <person name="Yoshida Y."/>
            <person name="Ohtoshi R."/>
            <person name="Malay A.D."/>
            <person name="Moran D.A.P."/>
            <person name="Tomita M."/>
            <person name="Numata K."/>
            <person name="Arakawa K."/>
        </authorList>
    </citation>
    <scope>NUCLEOTIDE SEQUENCE</scope>
</reference>
<dbReference type="EMBL" id="BMAW01034000">
    <property type="protein sequence ID" value="GFU32936.1"/>
    <property type="molecule type" value="Genomic_DNA"/>
</dbReference>
<protein>
    <submittedName>
        <fullName evidence="1">Uncharacterized protein</fullName>
    </submittedName>
</protein>
<dbReference type="AlphaFoldDB" id="A0A8X6UNU2"/>
<dbReference type="Proteomes" id="UP000887013">
    <property type="component" value="Unassembled WGS sequence"/>
</dbReference>
<gene>
    <name evidence="1" type="ORF">NPIL_356321</name>
</gene>
<proteinExistence type="predicted"/>
<comment type="caution">
    <text evidence="1">The sequence shown here is derived from an EMBL/GenBank/DDBJ whole genome shotgun (WGS) entry which is preliminary data.</text>
</comment>
<name>A0A8X6UNU2_NEPPI</name>
<accession>A0A8X6UNU2</accession>